<dbReference type="PANTHER" id="PTHR21089:SF1">
    <property type="entry name" value="BIFUNCTIONAL 3-DEHYDROQUINATE DEHYDRATASE_SHIKIMATE DEHYDROGENASE, CHLOROPLASTIC"/>
    <property type="match status" value="1"/>
</dbReference>
<accession>A0A9X2HC01</accession>
<dbReference type="InterPro" id="IPR046346">
    <property type="entry name" value="Aminoacid_DH-like_N_sf"/>
</dbReference>
<dbReference type="GO" id="GO:0009073">
    <property type="term" value="P:aromatic amino acid family biosynthetic process"/>
    <property type="evidence" value="ECO:0007669"/>
    <property type="project" value="UniProtKB-KW"/>
</dbReference>
<sequence length="320" mass="32882">MAGETTPAGTAPAAPGPWAAVLGSPIAHSLSPALHRAAYGVLGSGPRYERRETTEQTLPGLAREALADPAWRGFSVTMPLKSAVLDWADRSTRFARLVGVANTLAPVRGAAGTEVLAHNTDVSGIVNALRHAGVDGSSGLRASIIGGGGTATAAAAALHILGADSVRVYVRNPARAARVEAVAGEIGLRLEFHPLERAAAELGGAEIAICTLPARAFDPLADRLPEELGSTAVLDVSYDPWPSVLAERAGERGARVVSGKDMLLYQAVDQVKLFTGAPLAEPLPRQAEVLAAMAGAVGLAPRDYVPAEISDEALLAPRAG</sequence>
<dbReference type="Proteomes" id="UP001139502">
    <property type="component" value="Unassembled WGS sequence"/>
</dbReference>
<dbReference type="GO" id="GO:0019632">
    <property type="term" value="P:shikimate metabolic process"/>
    <property type="evidence" value="ECO:0007669"/>
    <property type="project" value="TreeGrafter"/>
</dbReference>
<gene>
    <name evidence="4" type="ORF">NBM05_12695</name>
</gene>
<dbReference type="PANTHER" id="PTHR21089">
    <property type="entry name" value="SHIKIMATE DEHYDROGENASE"/>
    <property type="match status" value="1"/>
</dbReference>
<dbReference type="InterPro" id="IPR036291">
    <property type="entry name" value="NAD(P)-bd_dom_sf"/>
</dbReference>
<keyword evidence="2" id="KW-0028">Amino-acid biosynthesis</keyword>
<keyword evidence="5" id="KW-1185">Reference proteome</keyword>
<dbReference type="GO" id="GO:0005829">
    <property type="term" value="C:cytosol"/>
    <property type="evidence" value="ECO:0007669"/>
    <property type="project" value="TreeGrafter"/>
</dbReference>
<dbReference type="SUPFAM" id="SSF53223">
    <property type="entry name" value="Aminoacid dehydrogenase-like, N-terminal domain"/>
    <property type="match status" value="1"/>
</dbReference>
<name>A0A9X2HC01_9MICC</name>
<protein>
    <submittedName>
        <fullName evidence="4">Shikimate dehydrogenase</fullName>
        <ecNumber evidence="4">1.1.1.25</ecNumber>
    </submittedName>
</protein>
<dbReference type="Pfam" id="PF08501">
    <property type="entry name" value="Shikimate_dh_N"/>
    <property type="match status" value="1"/>
</dbReference>
<evidence type="ECO:0000256" key="1">
    <source>
        <dbReference type="ARBA" id="ARBA00004871"/>
    </source>
</evidence>
<keyword evidence="2" id="KW-0057">Aromatic amino acid biosynthesis</keyword>
<evidence type="ECO:0000259" key="3">
    <source>
        <dbReference type="Pfam" id="PF08501"/>
    </source>
</evidence>
<feature type="domain" description="Shikimate dehydrogenase substrate binding N-terminal" evidence="3">
    <location>
        <begin position="21"/>
        <end position="104"/>
    </location>
</feature>
<dbReference type="InterPro" id="IPR013708">
    <property type="entry name" value="Shikimate_DH-bd_N"/>
</dbReference>
<dbReference type="GO" id="GO:0009423">
    <property type="term" value="P:chorismate biosynthetic process"/>
    <property type="evidence" value="ECO:0007669"/>
    <property type="project" value="TreeGrafter"/>
</dbReference>
<keyword evidence="4" id="KW-0560">Oxidoreductase</keyword>
<organism evidence="4 5">
    <name type="scientific">Rothia santali</name>
    <dbReference type="NCBI Taxonomy" id="2949643"/>
    <lineage>
        <taxon>Bacteria</taxon>
        <taxon>Bacillati</taxon>
        <taxon>Actinomycetota</taxon>
        <taxon>Actinomycetes</taxon>
        <taxon>Micrococcales</taxon>
        <taxon>Micrococcaceae</taxon>
        <taxon>Rothia</taxon>
    </lineage>
</organism>
<dbReference type="Gene3D" id="3.40.50.720">
    <property type="entry name" value="NAD(P)-binding Rossmann-like Domain"/>
    <property type="match status" value="1"/>
</dbReference>
<evidence type="ECO:0000256" key="2">
    <source>
        <dbReference type="ARBA" id="ARBA00023141"/>
    </source>
</evidence>
<dbReference type="EC" id="1.1.1.25" evidence="4"/>
<dbReference type="RefSeq" id="WP_254168092.1">
    <property type="nucleotide sequence ID" value="NZ_JANAFB010000038.1"/>
</dbReference>
<dbReference type="GO" id="GO:0004764">
    <property type="term" value="F:shikimate 3-dehydrogenase (NADP+) activity"/>
    <property type="evidence" value="ECO:0007669"/>
    <property type="project" value="UniProtKB-EC"/>
</dbReference>
<evidence type="ECO:0000313" key="4">
    <source>
        <dbReference type="EMBL" id="MCP3426839.1"/>
    </source>
</evidence>
<dbReference type="NCBIfam" id="NF001311">
    <property type="entry name" value="PRK00258.1-3"/>
    <property type="match status" value="1"/>
</dbReference>
<evidence type="ECO:0000313" key="5">
    <source>
        <dbReference type="Proteomes" id="UP001139502"/>
    </source>
</evidence>
<proteinExistence type="predicted"/>
<reference evidence="4" key="1">
    <citation type="submission" date="2022-06" db="EMBL/GenBank/DDBJ databases">
        <title>Rothia sp. isolated from sandalwood seedling.</title>
        <authorList>
            <person name="Tuikhar N."/>
            <person name="Kirdat K."/>
            <person name="Thorat V."/>
            <person name="Swetha P."/>
            <person name="Padma S."/>
            <person name="Sundararaj R."/>
            <person name="Yadav A."/>
        </authorList>
    </citation>
    <scope>NUCLEOTIDE SEQUENCE</scope>
    <source>
        <strain evidence="4">AR01</strain>
    </source>
</reference>
<comment type="pathway">
    <text evidence="1">Metabolic intermediate biosynthesis; chorismate biosynthesis; chorismate from D-erythrose 4-phosphate and phosphoenolpyruvate: step 4/7.</text>
</comment>
<dbReference type="GO" id="GO:0050661">
    <property type="term" value="F:NADP binding"/>
    <property type="evidence" value="ECO:0007669"/>
    <property type="project" value="TreeGrafter"/>
</dbReference>
<dbReference type="SUPFAM" id="SSF51735">
    <property type="entry name" value="NAD(P)-binding Rossmann-fold domains"/>
    <property type="match status" value="1"/>
</dbReference>
<comment type="caution">
    <text evidence="4">The sequence shown here is derived from an EMBL/GenBank/DDBJ whole genome shotgun (WGS) entry which is preliminary data.</text>
</comment>
<dbReference type="AlphaFoldDB" id="A0A9X2HC01"/>
<dbReference type="InterPro" id="IPR022893">
    <property type="entry name" value="Shikimate_DH_fam"/>
</dbReference>
<dbReference type="Gene3D" id="3.40.50.10860">
    <property type="entry name" value="Leucine Dehydrogenase, chain A, domain 1"/>
    <property type="match status" value="1"/>
</dbReference>
<dbReference type="EMBL" id="JANAFB010000038">
    <property type="protein sequence ID" value="MCP3426839.1"/>
    <property type="molecule type" value="Genomic_DNA"/>
</dbReference>